<evidence type="ECO:0000256" key="3">
    <source>
        <dbReference type="ARBA" id="ARBA00022833"/>
    </source>
</evidence>
<name>A0A7R9F244_9NEOP</name>
<accession>A0A7R9F244</accession>
<feature type="region of interest" description="Disordered" evidence="5">
    <location>
        <begin position="141"/>
        <end position="169"/>
    </location>
</feature>
<organism evidence="7">
    <name type="scientific">Timema bartmani</name>
    <dbReference type="NCBI Taxonomy" id="61472"/>
    <lineage>
        <taxon>Eukaryota</taxon>
        <taxon>Metazoa</taxon>
        <taxon>Ecdysozoa</taxon>
        <taxon>Arthropoda</taxon>
        <taxon>Hexapoda</taxon>
        <taxon>Insecta</taxon>
        <taxon>Pterygota</taxon>
        <taxon>Neoptera</taxon>
        <taxon>Polyneoptera</taxon>
        <taxon>Phasmatodea</taxon>
        <taxon>Timematodea</taxon>
        <taxon>Timematoidea</taxon>
        <taxon>Timematidae</taxon>
        <taxon>Timema</taxon>
    </lineage>
</organism>
<dbReference type="InterPro" id="IPR000571">
    <property type="entry name" value="Znf_CCCH"/>
</dbReference>
<feature type="domain" description="C3H1-type" evidence="6">
    <location>
        <begin position="67"/>
        <end position="95"/>
    </location>
</feature>
<dbReference type="PROSITE" id="PS50103">
    <property type="entry name" value="ZF_C3H1"/>
    <property type="match status" value="1"/>
</dbReference>
<protein>
    <recommendedName>
        <fullName evidence="6">C3H1-type domain-containing protein</fullName>
    </recommendedName>
</protein>
<dbReference type="PANTHER" id="PTHR16465">
    <property type="entry name" value="NUCLEASE-RELATED"/>
    <property type="match status" value="1"/>
</dbReference>
<dbReference type="PANTHER" id="PTHR16465:SF0">
    <property type="entry name" value="ZINC FINGER MATRIN-TYPE PROTEIN 5"/>
    <property type="match status" value="1"/>
</dbReference>
<keyword evidence="3 4" id="KW-0862">Zinc</keyword>
<dbReference type="AlphaFoldDB" id="A0A7R9F244"/>
<dbReference type="GO" id="GO:0005689">
    <property type="term" value="C:U12-type spliceosomal complex"/>
    <property type="evidence" value="ECO:0007669"/>
    <property type="project" value="TreeGrafter"/>
</dbReference>
<evidence type="ECO:0000313" key="7">
    <source>
        <dbReference type="EMBL" id="CAD7445246.1"/>
    </source>
</evidence>
<keyword evidence="2 4" id="KW-0863">Zinc-finger</keyword>
<evidence type="ECO:0000256" key="1">
    <source>
        <dbReference type="ARBA" id="ARBA00022723"/>
    </source>
</evidence>
<evidence type="ECO:0000256" key="2">
    <source>
        <dbReference type="ARBA" id="ARBA00022771"/>
    </source>
</evidence>
<evidence type="ECO:0000259" key="6">
    <source>
        <dbReference type="PROSITE" id="PS50103"/>
    </source>
</evidence>
<dbReference type="Gene3D" id="4.10.1000.10">
    <property type="entry name" value="Zinc finger, CCCH-type"/>
    <property type="match status" value="1"/>
</dbReference>
<dbReference type="InterPro" id="IPR036855">
    <property type="entry name" value="Znf_CCCH_sf"/>
</dbReference>
<dbReference type="InterPro" id="IPR036236">
    <property type="entry name" value="Znf_C2H2_sf"/>
</dbReference>
<dbReference type="SUPFAM" id="SSF90229">
    <property type="entry name" value="CCCH zinc finger"/>
    <property type="match status" value="1"/>
</dbReference>
<feature type="zinc finger region" description="C3H1-type" evidence="4">
    <location>
        <begin position="67"/>
        <end position="95"/>
    </location>
</feature>
<keyword evidence="1 4" id="KW-0479">Metal-binding</keyword>
<dbReference type="Gene3D" id="3.30.160.60">
    <property type="entry name" value="Classic Zinc Finger"/>
    <property type="match status" value="1"/>
</dbReference>
<gene>
    <name evidence="7" type="ORF">TBIB3V08_LOCUS7602</name>
</gene>
<reference evidence="7" key="1">
    <citation type="submission" date="2020-11" db="EMBL/GenBank/DDBJ databases">
        <authorList>
            <person name="Tran Van P."/>
        </authorList>
    </citation>
    <scope>NUCLEOTIDE SEQUENCE</scope>
</reference>
<dbReference type="Pfam" id="PF00642">
    <property type="entry name" value="zf-CCCH"/>
    <property type="match status" value="1"/>
</dbReference>
<dbReference type="SUPFAM" id="SSF57667">
    <property type="entry name" value="beta-beta-alpha zinc fingers"/>
    <property type="match status" value="1"/>
</dbReference>
<sequence length="188" mass="21725">MGKIYYCDFCDRSFVDGHDARKKHLMGSMHLRLRKEHYDSLRAYVFYSDETTPFIYSLDAATILTEESAKVPCKRFRNTGECVFGGNCRYSHYSQEQLWELRQQVTEEAKQKALNKAKTSSEDEVPTLSSYLQKRSKALLKNKSKDNQGDKLATWELPPQLQGRSDLPPSLQGFTIDDFADIEFESWG</sequence>
<dbReference type="EMBL" id="OD567164">
    <property type="protein sequence ID" value="CAD7445246.1"/>
    <property type="molecule type" value="Genomic_DNA"/>
</dbReference>
<evidence type="ECO:0000256" key="4">
    <source>
        <dbReference type="PROSITE-ProRule" id="PRU00723"/>
    </source>
</evidence>
<proteinExistence type="predicted"/>
<evidence type="ECO:0000256" key="5">
    <source>
        <dbReference type="SAM" id="MobiDB-lite"/>
    </source>
</evidence>
<dbReference type="GO" id="GO:0008270">
    <property type="term" value="F:zinc ion binding"/>
    <property type="evidence" value="ECO:0007669"/>
    <property type="project" value="UniProtKB-KW"/>
</dbReference>